<evidence type="ECO:0000313" key="3">
    <source>
        <dbReference type="Proteomes" id="UP000770889"/>
    </source>
</evidence>
<dbReference type="Proteomes" id="UP000770889">
    <property type="component" value="Unassembled WGS sequence"/>
</dbReference>
<sequence length="270" mass="29872">MSIDLVIGRPMIGVFLLLLLAGCAGLPGGVLEEVQGRQVDLAAIGEGSPVIVFESGMGPAMSTWSPIYDSLSKVTKVFAYNRPGYGRSSVNSTPASAREIAEQLHQTLLATGHNPPYLLVGHSAGGLYVNLFARLYPNEVAAVVLLDSTHPSQFEYFRKERPLLYSTFTATTALAKTRYEAAILKRVHNEFSSIESFPDIPLVVLTAEKSSLFETREMRAKWLEFQRDLARMSSKAKHRVIDDSGHFIHRDRPGEVIREITALIDELRNN</sequence>
<dbReference type="PANTHER" id="PTHR43798:SF33">
    <property type="entry name" value="HYDROLASE, PUTATIVE (AFU_ORTHOLOGUE AFUA_2G14860)-RELATED"/>
    <property type="match status" value="1"/>
</dbReference>
<keyword evidence="2" id="KW-0378">Hydrolase</keyword>
<evidence type="ECO:0000259" key="1">
    <source>
        <dbReference type="Pfam" id="PF00561"/>
    </source>
</evidence>
<name>A0A944M7G2_9GAMM</name>
<dbReference type="InterPro" id="IPR000073">
    <property type="entry name" value="AB_hydrolase_1"/>
</dbReference>
<dbReference type="Gene3D" id="3.40.50.1820">
    <property type="entry name" value="alpha/beta hydrolase"/>
    <property type="match status" value="1"/>
</dbReference>
<dbReference type="EMBL" id="JAHHGM010000004">
    <property type="protein sequence ID" value="MBT2988573.1"/>
    <property type="molecule type" value="Genomic_DNA"/>
</dbReference>
<dbReference type="InterPro" id="IPR050266">
    <property type="entry name" value="AB_hydrolase_sf"/>
</dbReference>
<comment type="caution">
    <text evidence="2">The sequence shown here is derived from an EMBL/GenBank/DDBJ whole genome shotgun (WGS) entry which is preliminary data.</text>
</comment>
<dbReference type="GO" id="GO:0016787">
    <property type="term" value="F:hydrolase activity"/>
    <property type="evidence" value="ECO:0007669"/>
    <property type="project" value="UniProtKB-KW"/>
</dbReference>
<accession>A0A944M7G2</accession>
<dbReference type="GO" id="GO:0016020">
    <property type="term" value="C:membrane"/>
    <property type="evidence" value="ECO:0007669"/>
    <property type="project" value="TreeGrafter"/>
</dbReference>
<gene>
    <name evidence="2" type="ORF">KME65_06370</name>
</gene>
<feature type="domain" description="AB hydrolase-1" evidence="1">
    <location>
        <begin position="49"/>
        <end position="179"/>
    </location>
</feature>
<dbReference type="AlphaFoldDB" id="A0A944M7G2"/>
<reference evidence="2 3" key="1">
    <citation type="submission" date="2021-05" db="EMBL/GenBank/DDBJ databases">
        <title>Genetic and Functional Diversity in Clade A Lucinid endosymbionts from the Bahamas.</title>
        <authorList>
            <person name="Giani N.M."/>
            <person name="Engel A.S."/>
            <person name="Campbell B.J."/>
        </authorList>
    </citation>
    <scope>NUCLEOTIDE SEQUENCE [LARGE SCALE GENOMIC DNA]</scope>
    <source>
        <strain evidence="2">LUC16012Gg_MoonRockCtena</strain>
    </source>
</reference>
<dbReference type="Pfam" id="PF00561">
    <property type="entry name" value="Abhydrolase_1"/>
    <property type="match status" value="1"/>
</dbReference>
<protein>
    <submittedName>
        <fullName evidence="2">Alpha/beta hydrolase</fullName>
    </submittedName>
</protein>
<proteinExistence type="predicted"/>
<evidence type="ECO:0000313" key="2">
    <source>
        <dbReference type="EMBL" id="MBT2988573.1"/>
    </source>
</evidence>
<organism evidence="2 3">
    <name type="scientific">Candidatus Thiodiazotropha taylori</name>
    <dbReference type="NCBI Taxonomy" id="2792791"/>
    <lineage>
        <taxon>Bacteria</taxon>
        <taxon>Pseudomonadati</taxon>
        <taxon>Pseudomonadota</taxon>
        <taxon>Gammaproteobacteria</taxon>
        <taxon>Chromatiales</taxon>
        <taxon>Sedimenticolaceae</taxon>
        <taxon>Candidatus Thiodiazotropha</taxon>
    </lineage>
</organism>
<dbReference type="SUPFAM" id="SSF53474">
    <property type="entry name" value="alpha/beta-Hydrolases"/>
    <property type="match status" value="1"/>
</dbReference>
<dbReference type="InterPro" id="IPR029058">
    <property type="entry name" value="AB_hydrolase_fold"/>
</dbReference>
<dbReference type="PANTHER" id="PTHR43798">
    <property type="entry name" value="MONOACYLGLYCEROL LIPASE"/>
    <property type="match status" value="1"/>
</dbReference>